<dbReference type="AlphaFoldDB" id="A0A413IBN5"/>
<gene>
    <name evidence="1" type="ORF">DXA53_10315</name>
</gene>
<organism evidence="1 2">
    <name type="scientific">Odoribacter splanchnicus</name>
    <dbReference type="NCBI Taxonomy" id="28118"/>
    <lineage>
        <taxon>Bacteria</taxon>
        <taxon>Pseudomonadati</taxon>
        <taxon>Bacteroidota</taxon>
        <taxon>Bacteroidia</taxon>
        <taxon>Bacteroidales</taxon>
        <taxon>Odoribacteraceae</taxon>
        <taxon>Odoribacter</taxon>
    </lineage>
</organism>
<reference evidence="1 2" key="1">
    <citation type="submission" date="2018-08" db="EMBL/GenBank/DDBJ databases">
        <title>A genome reference for cultivated species of the human gut microbiota.</title>
        <authorList>
            <person name="Zou Y."/>
            <person name="Xue W."/>
            <person name="Luo G."/>
        </authorList>
    </citation>
    <scope>NUCLEOTIDE SEQUENCE [LARGE SCALE GENOMIC DNA]</scope>
    <source>
        <strain evidence="1 2">OF03-11</strain>
    </source>
</reference>
<proteinExistence type="predicted"/>
<evidence type="ECO:0000313" key="2">
    <source>
        <dbReference type="Proteomes" id="UP000284434"/>
    </source>
</evidence>
<sequence>MTYFYTPGIINKGEKPLKILGILTSCSCVEVKSAKKHML</sequence>
<comment type="caution">
    <text evidence="1">The sequence shown here is derived from an EMBL/GenBank/DDBJ whole genome shotgun (WGS) entry which is preliminary data.</text>
</comment>
<dbReference type="EMBL" id="QSCO01000013">
    <property type="protein sequence ID" value="RGY06290.1"/>
    <property type="molecule type" value="Genomic_DNA"/>
</dbReference>
<name>A0A413IBN5_9BACT</name>
<dbReference type="Proteomes" id="UP000284434">
    <property type="component" value="Unassembled WGS sequence"/>
</dbReference>
<evidence type="ECO:0000313" key="1">
    <source>
        <dbReference type="EMBL" id="RGY06290.1"/>
    </source>
</evidence>
<protein>
    <submittedName>
        <fullName evidence="1">DUF1573 domain-containing protein</fullName>
    </submittedName>
</protein>
<accession>A0A413IBN5</accession>